<accession>A0A1V6M2N9</accession>
<proteinExistence type="predicted"/>
<feature type="region of interest" description="Disordered" evidence="2">
    <location>
        <begin position="310"/>
        <end position="331"/>
    </location>
</feature>
<evidence type="ECO:0000256" key="2">
    <source>
        <dbReference type="SAM" id="MobiDB-lite"/>
    </source>
</evidence>
<dbReference type="PANTHER" id="PTHR30469">
    <property type="entry name" value="MULTIDRUG RESISTANCE PROTEIN MDTA"/>
    <property type="match status" value="1"/>
</dbReference>
<evidence type="ECO:0000313" key="4">
    <source>
        <dbReference type="EMBL" id="OQD46673.1"/>
    </source>
</evidence>
<comment type="caution">
    <text evidence="4">The sequence shown here is derived from an EMBL/GenBank/DDBJ whole genome shotgun (WGS) entry which is preliminary data.</text>
</comment>
<dbReference type="Proteomes" id="UP000242219">
    <property type="component" value="Unassembled WGS sequence"/>
</dbReference>
<feature type="coiled-coil region" evidence="1">
    <location>
        <begin position="151"/>
        <end position="178"/>
    </location>
</feature>
<sequence>MIIKYLIPFLAILGIGFAVLTVIKGSKSFPPSPPVVEPSSPPFRSSVAGAGIVEANTENISIGTLVPGVVSERYVAIGSKVRAGDPLFKIDDRDLRAQLEIRQSALRVAKANVSVEKAQLYDLQDQFIKAEILSYKKVIGTDELDRRRYAVQTAEARVAQAKAAVVSARAQVKETETNLGRLIVRAPYDGEVLQAKIHVGEFAPAGVTQTALIIFGNIEPLNVRVDIDENDAWRVRPEAPAVAFLRGNREINTPLKFVRFEPYVVPKKSLTGDSTERVDTRVLQVIYSIEHPNLQVFAGQQMDVFIESPDQFSPSPANRQTIGEGINGKGS</sequence>
<evidence type="ECO:0000259" key="3">
    <source>
        <dbReference type="Pfam" id="PF25917"/>
    </source>
</evidence>
<name>A0A1V6M2N9_9BACT</name>
<organism evidence="4 5">
    <name type="scientific">Candidatus Brocadia sapporoensis</name>
    <dbReference type="NCBI Taxonomy" id="392547"/>
    <lineage>
        <taxon>Bacteria</taxon>
        <taxon>Pseudomonadati</taxon>
        <taxon>Planctomycetota</taxon>
        <taxon>Candidatus Brocadiia</taxon>
        <taxon>Candidatus Brocadiales</taxon>
        <taxon>Candidatus Brocadiaceae</taxon>
        <taxon>Candidatus Brocadia</taxon>
    </lineage>
</organism>
<dbReference type="InterPro" id="IPR058625">
    <property type="entry name" value="MdtA-like_BSH"/>
</dbReference>
<reference evidence="4 5" key="1">
    <citation type="journal article" date="2016" name="Genome Announc.">
        <title>Draft Genome Sequence of the Anaerobic Ammonium-Oxidizing Bacterium 'Candidatus Brocadia sp. 40'.</title>
        <authorList>
            <person name="Ali M."/>
            <person name="Haroon M.F."/>
            <person name="Narita Y."/>
            <person name="Zhang L."/>
            <person name="Rangel Shaw D."/>
            <person name="Okabe S."/>
            <person name="Saikaly P.E."/>
        </authorList>
    </citation>
    <scope>NUCLEOTIDE SEQUENCE [LARGE SCALE GENOMIC DNA]</scope>
    <source>
        <strain evidence="4 5">40</strain>
    </source>
</reference>
<dbReference type="GO" id="GO:1990281">
    <property type="term" value="C:efflux pump complex"/>
    <property type="evidence" value="ECO:0007669"/>
    <property type="project" value="TreeGrafter"/>
</dbReference>
<evidence type="ECO:0000256" key="1">
    <source>
        <dbReference type="SAM" id="Coils"/>
    </source>
</evidence>
<feature type="domain" description="Multidrug resistance protein MdtA-like barrel-sandwich hybrid" evidence="3">
    <location>
        <begin position="59"/>
        <end position="214"/>
    </location>
</feature>
<dbReference type="EMBL" id="MJUW02000024">
    <property type="protein sequence ID" value="OQD46673.1"/>
    <property type="molecule type" value="Genomic_DNA"/>
</dbReference>
<feature type="compositionally biased region" description="Polar residues" evidence="2">
    <location>
        <begin position="310"/>
        <end position="321"/>
    </location>
</feature>
<protein>
    <submittedName>
        <fullName evidence="4">Secretion protein HlyD</fullName>
    </submittedName>
</protein>
<dbReference type="RefSeq" id="WP_070066168.1">
    <property type="nucleotide sequence ID" value="NZ_MJUW02000024.1"/>
</dbReference>
<dbReference type="GO" id="GO:0015562">
    <property type="term" value="F:efflux transmembrane transporter activity"/>
    <property type="evidence" value="ECO:0007669"/>
    <property type="project" value="TreeGrafter"/>
</dbReference>
<dbReference type="AlphaFoldDB" id="A0A1V6M2N9"/>
<dbReference type="Gene3D" id="2.40.30.170">
    <property type="match status" value="1"/>
</dbReference>
<evidence type="ECO:0000313" key="5">
    <source>
        <dbReference type="Proteomes" id="UP000242219"/>
    </source>
</evidence>
<keyword evidence="5" id="KW-1185">Reference proteome</keyword>
<dbReference type="Pfam" id="PF25917">
    <property type="entry name" value="BSH_RND"/>
    <property type="match status" value="1"/>
</dbReference>
<gene>
    <name evidence="4" type="ORF">BIY37_01985</name>
</gene>
<dbReference type="Gene3D" id="2.40.50.100">
    <property type="match status" value="1"/>
</dbReference>
<dbReference type="Gene3D" id="1.10.287.470">
    <property type="entry name" value="Helix hairpin bin"/>
    <property type="match status" value="1"/>
</dbReference>
<keyword evidence="1" id="KW-0175">Coiled coil</keyword>
<dbReference type="PANTHER" id="PTHR30469:SF15">
    <property type="entry name" value="HLYD FAMILY OF SECRETION PROTEINS"/>
    <property type="match status" value="1"/>
</dbReference>
<dbReference type="SUPFAM" id="SSF111369">
    <property type="entry name" value="HlyD-like secretion proteins"/>
    <property type="match status" value="1"/>
</dbReference>